<dbReference type="STRING" id="37293.ENSANAP00000029876"/>
<dbReference type="GO" id="GO:0006915">
    <property type="term" value="P:apoptotic process"/>
    <property type="evidence" value="ECO:0007669"/>
    <property type="project" value="UniProtKB-KW"/>
</dbReference>
<keyword evidence="6" id="KW-0053">Apoptosis</keyword>
<dbReference type="CDD" id="cd16088">
    <property type="entry name" value="IgV_PD1"/>
    <property type="match status" value="1"/>
</dbReference>
<evidence type="ECO:0000256" key="6">
    <source>
        <dbReference type="ARBA" id="ARBA00022703"/>
    </source>
</evidence>
<dbReference type="PROSITE" id="PS50835">
    <property type="entry name" value="IG_LIKE"/>
    <property type="match status" value="1"/>
</dbReference>
<evidence type="ECO:0000256" key="3">
    <source>
        <dbReference type="ARBA" id="ARBA00022499"/>
    </source>
</evidence>
<keyword evidence="22" id="KW-1185">Reference proteome</keyword>
<keyword evidence="4" id="KW-0597">Phosphoprotein</keyword>
<keyword evidence="13" id="KW-1015">Disulfide bond</keyword>
<evidence type="ECO:0000256" key="13">
    <source>
        <dbReference type="ARBA" id="ARBA00023157"/>
    </source>
</evidence>
<evidence type="ECO:0000256" key="2">
    <source>
        <dbReference type="ARBA" id="ARBA00022475"/>
    </source>
</evidence>
<keyword evidence="15" id="KW-0393">Immunoglobulin domain</keyword>
<proteinExistence type="predicted"/>
<reference evidence="21" key="1">
    <citation type="submission" date="2025-08" db="UniProtKB">
        <authorList>
            <consortium name="Ensembl"/>
        </authorList>
    </citation>
    <scope>IDENTIFICATION</scope>
</reference>
<keyword evidence="10 18" id="KW-1133">Transmembrane helix</keyword>
<sequence length="288" mass="31593">MHVPRAPWPIVWAVLQLGWRPGWFLDSRDWPWSPPTFSPPLLVVAEGDNASFTCSFSNTSESFVLNWYRMSPSNQTDKLAAFPEDRSQPGPDRRFRVTQLPNGRDFRMSVIGARRDDSGTYLCGAISLAPKAQIKESLRAELRVTERNPDVPTAHPSPSPRPAGQFQGLMVGVAVGLLASLVLLAWVLVAICPRAAQGAVGVQRADQPLKEDPSAVPVFSVDYGELDFQWREKTPEPPTPCAPEQTEYATIVFSSGLGASSPARRGSAEGPRSPRPLRPEDGHCSWPL</sequence>
<dbReference type="PANTHER" id="PTHR15264:SF2">
    <property type="entry name" value="PROGRAMMED CELL DEATH PROTEIN 1"/>
    <property type="match status" value="1"/>
</dbReference>
<evidence type="ECO:0000256" key="12">
    <source>
        <dbReference type="ARBA" id="ARBA00023136"/>
    </source>
</evidence>
<keyword evidence="11" id="KW-1064">Adaptive immunity</keyword>
<dbReference type="InterPro" id="IPR003599">
    <property type="entry name" value="Ig_sub"/>
</dbReference>
<keyword evidence="14" id="KW-0325">Glycoprotein</keyword>
<keyword evidence="2" id="KW-1003">Cell membrane</keyword>
<dbReference type="OMA" id="CVHTEYA"/>
<gene>
    <name evidence="21" type="primary">PDCD1</name>
</gene>
<evidence type="ECO:0000313" key="21">
    <source>
        <dbReference type="Ensembl" id="ENSANAP00000029876.1"/>
    </source>
</evidence>
<evidence type="ECO:0000256" key="11">
    <source>
        <dbReference type="ARBA" id="ARBA00023130"/>
    </source>
</evidence>
<dbReference type="InterPro" id="IPR013106">
    <property type="entry name" value="Ig_V-set"/>
</dbReference>
<reference evidence="21" key="2">
    <citation type="submission" date="2025-09" db="UniProtKB">
        <authorList>
            <consortium name="Ensembl"/>
        </authorList>
    </citation>
    <scope>IDENTIFICATION</scope>
</reference>
<evidence type="ECO:0000256" key="9">
    <source>
        <dbReference type="ARBA" id="ARBA00022859"/>
    </source>
</evidence>
<dbReference type="GO" id="GO:0002841">
    <property type="term" value="P:negative regulation of T cell mediated immune response to tumor cell"/>
    <property type="evidence" value="ECO:0007669"/>
    <property type="project" value="Ensembl"/>
</dbReference>
<feature type="signal peptide" evidence="19">
    <location>
        <begin position="1"/>
        <end position="24"/>
    </location>
</feature>
<feature type="domain" description="Ig-like" evidence="20">
    <location>
        <begin position="35"/>
        <end position="145"/>
    </location>
</feature>
<dbReference type="Ensembl" id="ENSANAT00000047906.1">
    <property type="protein sequence ID" value="ENSANAP00000029876.1"/>
    <property type="gene ID" value="ENSANAG00000032711.1"/>
</dbReference>
<dbReference type="GO" id="GO:0009897">
    <property type="term" value="C:external side of plasma membrane"/>
    <property type="evidence" value="ECO:0007669"/>
    <property type="project" value="TreeGrafter"/>
</dbReference>
<feature type="compositionally biased region" description="Basic and acidic residues" evidence="17">
    <location>
        <begin position="277"/>
        <end position="288"/>
    </location>
</feature>
<dbReference type="Pfam" id="PF07686">
    <property type="entry name" value="V-set"/>
    <property type="match status" value="1"/>
</dbReference>
<dbReference type="CTD" id="5133"/>
<evidence type="ECO:0000256" key="17">
    <source>
        <dbReference type="SAM" id="MobiDB-lite"/>
    </source>
</evidence>
<name>A0A2K5E9H6_AOTNA</name>
<feature type="region of interest" description="Disordered" evidence="17">
    <location>
        <begin position="257"/>
        <end position="288"/>
    </location>
</feature>
<dbReference type="Proteomes" id="UP000233020">
    <property type="component" value="Unplaced"/>
</dbReference>
<evidence type="ECO:0000256" key="19">
    <source>
        <dbReference type="SAM" id="SignalP"/>
    </source>
</evidence>
<comment type="subcellular location">
    <subcellularLocation>
        <location evidence="1">Cell membrane</location>
        <topology evidence="1">Single-pass type I membrane protein</topology>
    </subcellularLocation>
</comment>
<evidence type="ECO:0000256" key="5">
    <source>
        <dbReference type="ARBA" id="ARBA00022692"/>
    </source>
</evidence>
<feature type="transmembrane region" description="Helical" evidence="18">
    <location>
        <begin position="169"/>
        <end position="189"/>
    </location>
</feature>
<keyword evidence="9" id="KW-0391">Immunity</keyword>
<dbReference type="GO" id="GO:0038023">
    <property type="term" value="F:signaling receptor activity"/>
    <property type="evidence" value="ECO:0007669"/>
    <property type="project" value="Ensembl"/>
</dbReference>
<dbReference type="InterPro" id="IPR042379">
    <property type="entry name" value="PDCD1"/>
</dbReference>
<feature type="chain" id="PRO_5014434331" description="Programmed cell death protein 1" evidence="19">
    <location>
        <begin position="25"/>
        <end position="288"/>
    </location>
</feature>
<keyword evidence="7 19" id="KW-0732">Signal</keyword>
<keyword evidence="12 18" id="KW-0472">Membrane</keyword>
<evidence type="ECO:0000256" key="15">
    <source>
        <dbReference type="ARBA" id="ARBA00023319"/>
    </source>
</evidence>
<dbReference type="SMART" id="SM00406">
    <property type="entry name" value="IGv"/>
    <property type="match status" value="1"/>
</dbReference>
<dbReference type="FunFam" id="2.60.40.10:FF:001952">
    <property type="entry name" value="Programmed cell death protein 1"/>
    <property type="match status" value="1"/>
</dbReference>
<dbReference type="Gene3D" id="2.60.40.10">
    <property type="entry name" value="Immunoglobulins"/>
    <property type="match status" value="1"/>
</dbReference>
<evidence type="ECO:0000256" key="14">
    <source>
        <dbReference type="ARBA" id="ARBA00023180"/>
    </source>
</evidence>
<dbReference type="GeneTree" id="ENSGT00390000013662"/>
<keyword evidence="8" id="KW-0832">Ubl conjugation</keyword>
<dbReference type="GeneID" id="105705514"/>
<accession>A0A2K5E9H6</accession>
<keyword evidence="3" id="KW-1017">Isopeptide bond</keyword>
<dbReference type="RefSeq" id="XP_012290857.1">
    <property type="nucleotide sequence ID" value="XM_012435434.2"/>
</dbReference>
<dbReference type="GO" id="GO:0002250">
    <property type="term" value="P:adaptive immune response"/>
    <property type="evidence" value="ECO:0007669"/>
    <property type="project" value="UniProtKB-KW"/>
</dbReference>
<dbReference type="InterPro" id="IPR036179">
    <property type="entry name" value="Ig-like_dom_sf"/>
</dbReference>
<dbReference type="GO" id="GO:0070234">
    <property type="term" value="P:positive regulation of T cell apoptotic process"/>
    <property type="evidence" value="ECO:0007669"/>
    <property type="project" value="TreeGrafter"/>
</dbReference>
<dbReference type="SUPFAM" id="SSF48726">
    <property type="entry name" value="Immunoglobulin"/>
    <property type="match status" value="1"/>
</dbReference>
<dbReference type="PANTHER" id="PTHR15264">
    <property type="entry name" value="PROGRAMMED CELL DEATH PROTEIN 1"/>
    <property type="match status" value="1"/>
</dbReference>
<evidence type="ECO:0000256" key="10">
    <source>
        <dbReference type="ARBA" id="ARBA00022989"/>
    </source>
</evidence>
<evidence type="ECO:0000256" key="4">
    <source>
        <dbReference type="ARBA" id="ARBA00022553"/>
    </source>
</evidence>
<evidence type="ECO:0000256" key="16">
    <source>
        <dbReference type="ARBA" id="ARBA00071578"/>
    </source>
</evidence>
<evidence type="ECO:0000256" key="8">
    <source>
        <dbReference type="ARBA" id="ARBA00022843"/>
    </source>
</evidence>
<dbReference type="AlphaFoldDB" id="A0A2K5E9H6"/>
<dbReference type="InterPro" id="IPR007110">
    <property type="entry name" value="Ig-like_dom"/>
</dbReference>
<evidence type="ECO:0000256" key="1">
    <source>
        <dbReference type="ARBA" id="ARBA00004251"/>
    </source>
</evidence>
<dbReference type="KEGG" id="anan:105705514"/>
<dbReference type="GO" id="GO:0050868">
    <property type="term" value="P:negative regulation of T cell activation"/>
    <property type="evidence" value="ECO:0007669"/>
    <property type="project" value="Ensembl"/>
</dbReference>
<dbReference type="OrthoDB" id="9940233at2759"/>
<evidence type="ECO:0000313" key="22">
    <source>
        <dbReference type="Proteomes" id="UP000233020"/>
    </source>
</evidence>
<organism evidence="21 22">
    <name type="scientific">Aotus nancymaae</name>
    <name type="common">Ma's night monkey</name>
    <dbReference type="NCBI Taxonomy" id="37293"/>
    <lineage>
        <taxon>Eukaryota</taxon>
        <taxon>Metazoa</taxon>
        <taxon>Chordata</taxon>
        <taxon>Craniata</taxon>
        <taxon>Vertebrata</taxon>
        <taxon>Euteleostomi</taxon>
        <taxon>Mammalia</taxon>
        <taxon>Eutheria</taxon>
        <taxon>Euarchontoglires</taxon>
        <taxon>Primates</taxon>
        <taxon>Haplorrhini</taxon>
        <taxon>Platyrrhini</taxon>
        <taxon>Aotidae</taxon>
        <taxon>Aotus</taxon>
    </lineage>
</organism>
<dbReference type="SMART" id="SM00409">
    <property type="entry name" value="IG"/>
    <property type="match status" value="1"/>
</dbReference>
<dbReference type="InterPro" id="IPR013783">
    <property type="entry name" value="Ig-like_fold"/>
</dbReference>
<evidence type="ECO:0000259" key="20">
    <source>
        <dbReference type="PROSITE" id="PS50835"/>
    </source>
</evidence>
<protein>
    <recommendedName>
        <fullName evidence="16">Programmed cell death protein 1</fullName>
    </recommendedName>
</protein>
<evidence type="ECO:0000256" key="7">
    <source>
        <dbReference type="ARBA" id="ARBA00022729"/>
    </source>
</evidence>
<keyword evidence="5 18" id="KW-0812">Transmembrane</keyword>
<evidence type="ECO:0000256" key="18">
    <source>
        <dbReference type="SAM" id="Phobius"/>
    </source>
</evidence>